<gene>
    <name evidence="1" type="ORF">SAMN04487996_10888</name>
</gene>
<accession>A0A1G7H9W4</accession>
<reference evidence="2" key="1">
    <citation type="submission" date="2016-10" db="EMBL/GenBank/DDBJ databases">
        <authorList>
            <person name="Varghese N."/>
            <person name="Submissions S."/>
        </authorList>
    </citation>
    <scope>NUCLEOTIDE SEQUENCE [LARGE SCALE GENOMIC DNA]</scope>
    <source>
        <strain evidence="2">DSM 25329</strain>
    </source>
</reference>
<name>A0A1G7H9W4_9BACT</name>
<dbReference type="AlphaFoldDB" id="A0A1G7H9W4"/>
<sequence length="43" mass="4761">MKKCIARRAALVIAFAFVFGCKDTGEKVNVLPTDDFTVEQAQK</sequence>
<evidence type="ECO:0000313" key="1">
    <source>
        <dbReference type="EMBL" id="SDE97218.1"/>
    </source>
</evidence>
<evidence type="ECO:0000313" key="2">
    <source>
        <dbReference type="Proteomes" id="UP000198748"/>
    </source>
</evidence>
<proteinExistence type="predicted"/>
<keyword evidence="2" id="KW-1185">Reference proteome</keyword>
<dbReference type="Proteomes" id="UP000198748">
    <property type="component" value="Unassembled WGS sequence"/>
</dbReference>
<organism evidence="1 2">
    <name type="scientific">Dyadobacter soli</name>
    <dbReference type="NCBI Taxonomy" id="659014"/>
    <lineage>
        <taxon>Bacteria</taxon>
        <taxon>Pseudomonadati</taxon>
        <taxon>Bacteroidota</taxon>
        <taxon>Cytophagia</taxon>
        <taxon>Cytophagales</taxon>
        <taxon>Spirosomataceae</taxon>
        <taxon>Dyadobacter</taxon>
    </lineage>
</organism>
<dbReference type="STRING" id="659014.SAMN04487996_10888"/>
<dbReference type="EMBL" id="FNAN01000008">
    <property type="protein sequence ID" value="SDE97218.1"/>
    <property type="molecule type" value="Genomic_DNA"/>
</dbReference>
<dbReference type="PROSITE" id="PS51257">
    <property type="entry name" value="PROKAR_LIPOPROTEIN"/>
    <property type="match status" value="1"/>
</dbReference>
<dbReference type="RefSeq" id="WP_262485701.1">
    <property type="nucleotide sequence ID" value="NZ_FNAN01000008.1"/>
</dbReference>
<protein>
    <submittedName>
        <fullName evidence="1">Uncharacterized protein</fullName>
    </submittedName>
</protein>